<name>A0A346AXU0_9FIRM</name>
<reference evidence="1 2" key="1">
    <citation type="submission" date="2018-05" db="EMBL/GenBank/DDBJ databases">
        <title>Complete genome sequence of Megasphaera sp. AJH120T, isolated from the ceca of a chicken.</title>
        <authorList>
            <person name="Maki J."/>
            <person name="Looft T."/>
        </authorList>
    </citation>
    <scope>NUCLEOTIDE SEQUENCE [LARGE SCALE GENOMIC DNA]</scope>
    <source>
        <strain evidence="1 2">AJH120</strain>
    </source>
</reference>
<dbReference type="AlphaFoldDB" id="A0A346AXU0"/>
<gene>
    <name evidence="1" type="ORF">DKB62_03380</name>
</gene>
<proteinExistence type="predicted"/>
<accession>A0A346AXU0</accession>
<keyword evidence="2" id="KW-1185">Reference proteome</keyword>
<protein>
    <submittedName>
        <fullName evidence="1">Uncharacterized protein</fullName>
    </submittedName>
</protein>
<evidence type="ECO:0000313" key="2">
    <source>
        <dbReference type="Proteomes" id="UP000254337"/>
    </source>
</evidence>
<organism evidence="1 2">
    <name type="scientific">Megasphaera stantonii</name>
    <dbReference type="NCBI Taxonomy" id="2144175"/>
    <lineage>
        <taxon>Bacteria</taxon>
        <taxon>Bacillati</taxon>
        <taxon>Bacillota</taxon>
        <taxon>Negativicutes</taxon>
        <taxon>Veillonellales</taxon>
        <taxon>Veillonellaceae</taxon>
        <taxon>Megasphaera</taxon>
    </lineage>
</organism>
<evidence type="ECO:0000313" key="1">
    <source>
        <dbReference type="EMBL" id="AXL20683.1"/>
    </source>
</evidence>
<dbReference type="EMBL" id="CP029462">
    <property type="protein sequence ID" value="AXL20683.1"/>
    <property type="molecule type" value="Genomic_DNA"/>
</dbReference>
<dbReference type="KEGG" id="meg:DKB62_03380"/>
<dbReference type="Proteomes" id="UP000254337">
    <property type="component" value="Chromosome"/>
</dbReference>
<sequence>MKFASFLFFYRRLEILRKMDSASARRQRRADEEEEYRTCQRMPLGSFSRYMAEKHYGNGMDNVVVGSKYTH</sequence>